<dbReference type="Proteomes" id="UP000071859">
    <property type="component" value="Unassembled WGS sequence"/>
</dbReference>
<proteinExistence type="predicted"/>
<accession>A0A158EK89</accession>
<dbReference type="AlphaFoldDB" id="A0A158EK89"/>
<organism evidence="1 2">
    <name type="scientific">Caballeronia calidae</name>
    <dbReference type="NCBI Taxonomy" id="1777139"/>
    <lineage>
        <taxon>Bacteria</taxon>
        <taxon>Pseudomonadati</taxon>
        <taxon>Pseudomonadota</taxon>
        <taxon>Betaproteobacteria</taxon>
        <taxon>Burkholderiales</taxon>
        <taxon>Burkholderiaceae</taxon>
        <taxon>Caballeronia</taxon>
    </lineage>
</organism>
<evidence type="ECO:0000313" key="1">
    <source>
        <dbReference type="EMBL" id="SAL07269.1"/>
    </source>
</evidence>
<gene>
    <name evidence="1" type="ORF">AWB78_08506</name>
</gene>
<name>A0A158EK89_9BURK</name>
<dbReference type="EMBL" id="FCOX02000194">
    <property type="protein sequence ID" value="SAL07269.1"/>
    <property type="molecule type" value="Genomic_DNA"/>
</dbReference>
<keyword evidence="2" id="KW-1185">Reference proteome</keyword>
<evidence type="ECO:0000313" key="2">
    <source>
        <dbReference type="Proteomes" id="UP000071859"/>
    </source>
</evidence>
<reference evidence="1" key="1">
    <citation type="submission" date="2016-01" db="EMBL/GenBank/DDBJ databases">
        <authorList>
            <person name="Peeters C."/>
        </authorList>
    </citation>
    <scope>NUCLEOTIDE SEQUENCE</scope>
    <source>
        <strain evidence="1">LMG 29321</strain>
    </source>
</reference>
<protein>
    <submittedName>
        <fullName evidence="1">Uncharacterized protein</fullName>
    </submittedName>
</protein>
<comment type="caution">
    <text evidence="1">The sequence shown here is derived from an EMBL/GenBank/DDBJ whole genome shotgun (WGS) entry which is preliminary data.</text>
</comment>
<sequence>MAALGALNEIRSSLQARKSQPTCPTGTVLQGSQTCSIETKFFLTKQQCEAQSDSDLDRADEAALEQAITESKQSLANATGMDPSQPTNNLHVDRSLRDFDAICSQRVNEHIQGELERNGYKVVDNPGSGDNCVFYSIAAQLVDRAMNQEDREQAIQTYAQLMREAFNHRQEFAGETGMIHLDGATAQAIAQIASEEFGKPVTLTVGIANPDKYVINESVVERIHDRLNQIYNLEDQINAEAALNDPDTTTWDQIRQLLHAANQHDATKELIQICEGYPPLALNTYSSISAQSHEPSPSQKVQLWNQGNHVVGVEPMDLGNTVAFERSEIPKSRYSMPGEITETRYSKIDPTTYKSFNEFKEKIQNRIDIAQKQDKLHTLPGICGLAYAINGDKSLDSSLIAIGRMATIANRDASKTGQLPELSRAFGQFLQELGVVLAERGEWPEQPLERLKITCTSAGLSDLFEQANEMENT</sequence>